<dbReference type="Gene3D" id="3.50.50.60">
    <property type="entry name" value="FAD/NAD(P)-binding domain"/>
    <property type="match status" value="2"/>
</dbReference>
<comment type="subcellular location">
    <subcellularLocation>
        <location evidence="10">Endoplasmic reticulum membrane</location>
        <topology evidence="10">Multi-pass membrane protein</topology>
    </subcellularLocation>
    <subcellularLocation>
        <location evidence="2">Microsome membrane</location>
        <topology evidence="2">Multi-pass membrane protein</topology>
    </subcellularLocation>
</comment>
<keyword evidence="12" id="KW-0503">Monooxygenase</keyword>
<evidence type="ECO:0000313" key="12">
    <source>
        <dbReference type="EMBL" id="GEM12698.1"/>
    </source>
</evidence>
<keyword evidence="10" id="KW-0256">Endoplasmic reticulum</keyword>
<dbReference type="PANTHER" id="PTHR10835:SF0">
    <property type="entry name" value="SQUALENE MONOOXYGENASE"/>
    <property type="match status" value="1"/>
</dbReference>
<evidence type="ECO:0000256" key="2">
    <source>
        <dbReference type="ARBA" id="ARBA00004154"/>
    </source>
</evidence>
<dbReference type="AlphaFoldDB" id="A0A511KQP0"/>
<feature type="domain" description="Squalene epoxidase" evidence="11">
    <location>
        <begin position="195"/>
        <end position="496"/>
    </location>
</feature>
<dbReference type="GO" id="GO:0004506">
    <property type="term" value="F:squalene monooxygenase activity"/>
    <property type="evidence" value="ECO:0007669"/>
    <property type="project" value="UniProtKB-UniRule"/>
</dbReference>
<keyword evidence="7" id="KW-0492">Microsome</keyword>
<name>A0A511KQP0_RHOTO</name>
<dbReference type="InterPro" id="IPR013698">
    <property type="entry name" value="Squalene_epoxidase"/>
</dbReference>
<dbReference type="GO" id="GO:0050660">
    <property type="term" value="F:flavin adenine dinucleotide binding"/>
    <property type="evidence" value="ECO:0007669"/>
    <property type="project" value="UniProtKB-UniRule"/>
</dbReference>
<keyword evidence="9" id="KW-0472">Membrane</keyword>
<evidence type="ECO:0000256" key="1">
    <source>
        <dbReference type="ARBA" id="ARBA00001974"/>
    </source>
</evidence>
<dbReference type="GO" id="GO:0006696">
    <property type="term" value="P:ergosterol biosynthetic process"/>
    <property type="evidence" value="ECO:0007669"/>
    <property type="project" value="TreeGrafter"/>
</dbReference>
<evidence type="ECO:0000256" key="8">
    <source>
        <dbReference type="ARBA" id="ARBA00023002"/>
    </source>
</evidence>
<dbReference type="GO" id="GO:0005789">
    <property type="term" value="C:endoplasmic reticulum membrane"/>
    <property type="evidence" value="ECO:0007669"/>
    <property type="project" value="UniProtKB-SubCell"/>
</dbReference>
<sequence length="542" mass="58950">MIQTHADATRVPSADPQSAAATEFDIAIVGAGILGPALAYGLAESGRSVLLLERDLSEPDRIVGELLQPGGCLALQKLGVDDALEGIDAVPCDGYQVFWGDQSVAIPYPEESKKMIWSDGTERKQEGRSFHHGHFVQNLRRKAQSAEGVTLVEATVNELLEDASGTIVGIKATPRKRGTASNDAASEPAQLDFRAKLTIVADGCMSKFRRSLLPSHVTPSTRSHFVGLVLEDADLPAPHHGHVILGKMDPANPPPLADLNVPSLGPVLVYQLATHETRMLVDIRGYKLPPQRDLASFLRTHVTPVLPASIIPSFEKALEKSLSGDKAYRLRSMPNSWLPSYPQGRDVQGAFLAGDSLNMRHPLTGGGMTVAFNDAVILTQLLGGGKAVGQVEPDERGVVDLENWLEMSERLEEWHWKRKAVASCINVLSLALYSLFGADDENLEVLKTGCFKYFELGGDCISGPVSLLSALRPSPALLFYHFFRVAFYSIYCLFTTPLASSPTSPTKKPAVWQYPALTVKSFKVFWTACVVLLPVLWSEGQM</sequence>
<dbReference type="Proteomes" id="UP000321518">
    <property type="component" value="Unassembled WGS sequence"/>
</dbReference>
<evidence type="ECO:0000313" key="13">
    <source>
        <dbReference type="Proteomes" id="UP000321518"/>
    </source>
</evidence>
<evidence type="ECO:0000259" key="11">
    <source>
        <dbReference type="Pfam" id="PF08491"/>
    </source>
</evidence>
<evidence type="ECO:0000256" key="4">
    <source>
        <dbReference type="ARBA" id="ARBA00012312"/>
    </source>
</evidence>
<dbReference type="InterPro" id="IPR040125">
    <property type="entry name" value="Squalene_monox"/>
</dbReference>
<proteinExistence type="inferred from homology"/>
<dbReference type="SUPFAM" id="SSF51905">
    <property type="entry name" value="FAD/NAD(P)-binding domain"/>
    <property type="match status" value="1"/>
</dbReference>
<dbReference type="PANTHER" id="PTHR10835">
    <property type="entry name" value="SQUALENE MONOOXYGENASE"/>
    <property type="match status" value="1"/>
</dbReference>
<accession>A0A511KQP0</accession>
<evidence type="ECO:0000256" key="6">
    <source>
        <dbReference type="ARBA" id="ARBA00022827"/>
    </source>
</evidence>
<comment type="function">
    <text evidence="10">Catalyzes the stereospecific oxidation of squalene to (S)-2,3-epoxysqualene, and is considered to be a rate-limiting enzyme in steroid biosynthesis.</text>
</comment>
<evidence type="ECO:0000256" key="9">
    <source>
        <dbReference type="ARBA" id="ARBA00023136"/>
    </source>
</evidence>
<evidence type="ECO:0000256" key="5">
    <source>
        <dbReference type="ARBA" id="ARBA00022630"/>
    </source>
</evidence>
<comment type="cofactor">
    <cofactor evidence="1 10">
        <name>FAD</name>
        <dbReference type="ChEBI" id="CHEBI:57692"/>
    </cofactor>
</comment>
<dbReference type="EMBL" id="BJWK01000024">
    <property type="protein sequence ID" value="GEM12698.1"/>
    <property type="molecule type" value="Genomic_DNA"/>
</dbReference>
<evidence type="ECO:0000256" key="10">
    <source>
        <dbReference type="RuleBase" id="RU367121"/>
    </source>
</evidence>
<protein>
    <recommendedName>
        <fullName evidence="4 10">Squalene monooxygenase</fullName>
        <ecNumber evidence="4 10">1.14.14.17</ecNumber>
    </recommendedName>
</protein>
<gene>
    <name evidence="12" type="ORF">Rt10032_c24g6715</name>
</gene>
<comment type="caution">
    <text evidence="12">The sequence shown here is derived from an EMBL/GenBank/DDBJ whole genome shotgun (WGS) entry which is preliminary data.</text>
</comment>
<evidence type="ECO:0000256" key="3">
    <source>
        <dbReference type="ARBA" id="ARBA00008802"/>
    </source>
</evidence>
<dbReference type="EC" id="1.14.14.17" evidence="4 10"/>
<dbReference type="InterPro" id="IPR036188">
    <property type="entry name" value="FAD/NAD-bd_sf"/>
</dbReference>
<evidence type="ECO:0000256" key="7">
    <source>
        <dbReference type="ARBA" id="ARBA00022848"/>
    </source>
</evidence>
<dbReference type="OrthoDB" id="1678617at2759"/>
<comment type="similarity">
    <text evidence="3 10">Belongs to the squalene monooxygenase family.</text>
</comment>
<dbReference type="UniPathway" id="UPA00767">
    <property type="reaction ID" value="UER00752"/>
</dbReference>
<reference evidence="12 13" key="1">
    <citation type="submission" date="2019-07" db="EMBL/GenBank/DDBJ databases">
        <title>Rhodotorula toruloides NBRC10032 genome sequencing.</title>
        <authorList>
            <person name="Shida Y."/>
            <person name="Takaku H."/>
            <person name="Ogasawara W."/>
            <person name="Mori K."/>
        </authorList>
    </citation>
    <scope>NUCLEOTIDE SEQUENCE [LARGE SCALE GENOMIC DNA]</scope>
    <source>
        <strain evidence="12 13">NBRC10032</strain>
    </source>
</reference>
<dbReference type="Pfam" id="PF08491">
    <property type="entry name" value="SE"/>
    <property type="match status" value="1"/>
</dbReference>
<keyword evidence="6 10" id="KW-0274">FAD</keyword>
<organism evidence="12 13">
    <name type="scientific">Rhodotorula toruloides</name>
    <name type="common">Yeast</name>
    <name type="synonym">Rhodosporidium toruloides</name>
    <dbReference type="NCBI Taxonomy" id="5286"/>
    <lineage>
        <taxon>Eukaryota</taxon>
        <taxon>Fungi</taxon>
        <taxon>Dikarya</taxon>
        <taxon>Basidiomycota</taxon>
        <taxon>Pucciniomycotina</taxon>
        <taxon>Microbotryomycetes</taxon>
        <taxon>Sporidiobolales</taxon>
        <taxon>Sporidiobolaceae</taxon>
        <taxon>Rhodotorula</taxon>
    </lineage>
</organism>
<keyword evidence="5 10" id="KW-0285">Flavoprotein</keyword>
<dbReference type="PRINTS" id="PR00420">
    <property type="entry name" value="RNGMNOXGNASE"/>
</dbReference>
<comment type="catalytic activity">
    <reaction evidence="10">
        <text>squalene + reduced [NADPH--hemoprotein reductase] + O2 = (S)-2,3-epoxysqualene + oxidized [NADPH--hemoprotein reductase] + H2O + H(+)</text>
        <dbReference type="Rhea" id="RHEA:25282"/>
        <dbReference type="Rhea" id="RHEA-COMP:11964"/>
        <dbReference type="Rhea" id="RHEA-COMP:11965"/>
        <dbReference type="ChEBI" id="CHEBI:15377"/>
        <dbReference type="ChEBI" id="CHEBI:15378"/>
        <dbReference type="ChEBI" id="CHEBI:15379"/>
        <dbReference type="ChEBI" id="CHEBI:15440"/>
        <dbReference type="ChEBI" id="CHEBI:15441"/>
        <dbReference type="ChEBI" id="CHEBI:57618"/>
        <dbReference type="ChEBI" id="CHEBI:58210"/>
        <dbReference type="EC" id="1.14.14.17"/>
    </reaction>
</comment>
<keyword evidence="8 10" id="KW-0560">Oxidoreductase</keyword>